<dbReference type="PROSITE" id="PS51833">
    <property type="entry name" value="HDOD"/>
    <property type="match status" value="1"/>
</dbReference>
<dbReference type="InterPro" id="IPR013976">
    <property type="entry name" value="HDOD"/>
</dbReference>
<dbReference type="EMBL" id="AFOC01000042">
    <property type="protein sequence ID" value="EGV51291.1"/>
    <property type="molecule type" value="Genomic_DNA"/>
</dbReference>
<evidence type="ECO:0000313" key="3">
    <source>
        <dbReference type="Proteomes" id="UP000004491"/>
    </source>
</evidence>
<dbReference type="InterPro" id="IPR052340">
    <property type="entry name" value="RNase_Y/CdgJ"/>
</dbReference>
<evidence type="ECO:0000313" key="2">
    <source>
        <dbReference type="EMBL" id="EGV51291.1"/>
    </source>
</evidence>
<sequence>MINNMARSLSVARPLDLKEFNPLWKLPDRVAPHIASEAIVEHLVDGDSVIKAGSQSSEITFLMQGEVEFVQQDGKRAIYTADSERCAYPLSVRIPHQYDITARGAITILKLERDIVLSISKLPDDSSEMQPGRIELKESGGPEAKLYWELFEATKSGKLQLPSMPSIATRIAKVVNNADTDSNDIARVIQADPTIAARLISVVNSAAYRGRSKINSLPDAITRLGHNVTHNLVISFALHTLFHSSFKALNNKLRSTWQHSCYVAPVCHELGRITPGMSPDRALLIGLVHNIGTLPIINASRGYPELIDNPQLLDQTINNLRHEIGAMVLRKWGFENDFVQAALHADDWMRDPQEKPDYTDLLLIARLHSYVGSPRMEQLPRLDLLPAYHKLALGRLTPRHSLAILQHAKAEIRDLRQLLSNT</sequence>
<dbReference type="PANTHER" id="PTHR33525:SF3">
    <property type="entry name" value="RIBONUCLEASE Y"/>
    <property type="match status" value="1"/>
</dbReference>
<dbReference type="AlphaFoldDB" id="G2DDK5"/>
<dbReference type="Gene3D" id="2.60.120.10">
    <property type="entry name" value="Jelly Rolls"/>
    <property type="match status" value="1"/>
</dbReference>
<comment type="caution">
    <text evidence="2">The sequence shown here is derived from an EMBL/GenBank/DDBJ whole genome shotgun (WGS) entry which is preliminary data.</text>
</comment>
<feature type="domain" description="HDOD" evidence="1">
    <location>
        <begin position="161"/>
        <end position="348"/>
    </location>
</feature>
<proteinExistence type="predicted"/>
<reference evidence="2" key="1">
    <citation type="journal article" date="2011" name="ISME J.">
        <title>The endosymbionts of the deep-sea tubeworms Riftia pachyptila and Tevnia jerichonana share an identical physiology as revealed by proteogenomic analyses.</title>
        <authorList>
            <person name="Gardebrecht A."/>
            <person name="Markert S."/>
            <person name="Felbeck H."/>
            <person name="Thuermer A."/>
            <person name="Albrecht D."/>
            <person name="Wollherr A."/>
            <person name="Kabisch J."/>
            <person name="Lehmann R."/>
            <person name="Daniel R."/>
            <person name="Liesegang H."/>
            <person name="Hecker M."/>
            <person name="Sievert S.M."/>
            <person name="Schweder T."/>
        </authorList>
    </citation>
    <scope>NUCLEOTIDE SEQUENCE [LARGE SCALE GENOMIC DNA]</scope>
</reference>
<dbReference type="SUPFAM" id="SSF109604">
    <property type="entry name" value="HD-domain/PDEase-like"/>
    <property type="match status" value="1"/>
</dbReference>
<evidence type="ECO:0000259" key="1">
    <source>
        <dbReference type="PROSITE" id="PS51833"/>
    </source>
</evidence>
<accession>G2DDK5</accession>
<dbReference type="SUPFAM" id="SSF51206">
    <property type="entry name" value="cAMP-binding domain-like"/>
    <property type="match status" value="1"/>
</dbReference>
<dbReference type="InterPro" id="IPR018490">
    <property type="entry name" value="cNMP-bd_dom_sf"/>
</dbReference>
<dbReference type="Proteomes" id="UP000004491">
    <property type="component" value="Unassembled WGS sequence"/>
</dbReference>
<keyword evidence="3" id="KW-1185">Reference proteome</keyword>
<name>G2DDK5_9GAMM</name>
<dbReference type="Pfam" id="PF08668">
    <property type="entry name" value="HDOD"/>
    <property type="match status" value="1"/>
</dbReference>
<protein>
    <submittedName>
        <fullName evidence="2">Putative signal transduction protein</fullName>
    </submittedName>
</protein>
<gene>
    <name evidence="2" type="ORF">Rifp1Sym_bo00100</name>
</gene>
<dbReference type="PANTHER" id="PTHR33525">
    <property type="match status" value="1"/>
</dbReference>
<dbReference type="InterPro" id="IPR014710">
    <property type="entry name" value="RmlC-like_jellyroll"/>
</dbReference>
<organism evidence="2 3">
    <name type="scientific">endosymbiont of Riftia pachyptila</name>
    <name type="common">vent Ph05</name>
    <dbReference type="NCBI Taxonomy" id="1048808"/>
    <lineage>
        <taxon>Bacteria</taxon>
        <taxon>Pseudomonadati</taxon>
        <taxon>Pseudomonadota</taxon>
        <taxon>Gammaproteobacteria</taxon>
        <taxon>sulfur-oxidizing symbionts</taxon>
    </lineage>
</organism>
<dbReference type="Gene3D" id="1.10.3210.10">
    <property type="entry name" value="Hypothetical protein af1432"/>
    <property type="match status" value="1"/>
</dbReference>